<keyword evidence="1 6" id="KW-0378">Hydrolase</keyword>
<keyword evidence="2" id="KW-0442">Lipid degradation</keyword>
<keyword evidence="3" id="KW-0443">Lipid metabolism</keyword>
<feature type="region of interest" description="Disordered" evidence="4">
    <location>
        <begin position="479"/>
        <end position="513"/>
    </location>
</feature>
<proteinExistence type="predicted"/>
<dbReference type="InterPro" id="IPR029058">
    <property type="entry name" value="AB_hydrolase_fold"/>
</dbReference>
<dbReference type="PANTHER" id="PTHR10272">
    <property type="entry name" value="PLATELET-ACTIVATING FACTOR ACETYLHYDROLASE"/>
    <property type="match status" value="1"/>
</dbReference>
<dbReference type="GO" id="GO:0016787">
    <property type="term" value="F:hydrolase activity"/>
    <property type="evidence" value="ECO:0007669"/>
    <property type="project" value="UniProtKB-KW"/>
</dbReference>
<sequence length="513" mass="53195">MTETIVGLGVSPLEIPVLLGAVALVLARWLPAGARGPVTLAGAAAVVPAGAALIALGVRWQLVPVLAGAAIALLFAVPPLLRRRTGRPTRRAPWWLALPGSAACLGLVAAGAGAAWMFPRPVFPEPSGRYAVGTTVLQWTDPDRPETATSDPDDRRTVVVQLWYPARKSPADAERAQYLGRTAQEAHVVSRGVAGYLGIPGFLLDDAPRARTHSVFDAAVADGGGRFPLVLFSPGLGGVRTQNTAWAEELASRGYVVAALDHPYDSAVVTLADGRTVRTRIRATGDPAEDERLAAGWTAVRAGDLSFALTQLGRLDRGEIPGSLTGRLDTGRAAATGHSLGGAAALQAARQDPRFAAVINLDGFPRDPDPQPFHQPALALTPPVDPGENPDYIPRLTQVLTLSTAAGYRITVPGAAHLTFTDAPLYLPPVPALVGSSGRTAGPRLTAAASAAFLDATLRSKPGDLATLLSAYGRLTVHPAGKEPGAGESARPDPAPDAARSGEPVPAGAHRLR</sequence>
<dbReference type="EMBL" id="BAAAVI010000042">
    <property type="protein sequence ID" value="GAA2888338.1"/>
    <property type="molecule type" value="Genomic_DNA"/>
</dbReference>
<evidence type="ECO:0000256" key="4">
    <source>
        <dbReference type="SAM" id="MobiDB-lite"/>
    </source>
</evidence>
<dbReference type="RefSeq" id="WP_344976858.1">
    <property type="nucleotide sequence ID" value="NZ_BAAAVI010000042.1"/>
</dbReference>
<evidence type="ECO:0000256" key="3">
    <source>
        <dbReference type="ARBA" id="ARBA00023098"/>
    </source>
</evidence>
<dbReference type="SUPFAM" id="SSF53474">
    <property type="entry name" value="alpha/beta-Hydrolases"/>
    <property type="match status" value="1"/>
</dbReference>
<name>A0ABN3W379_9ACTN</name>
<feature type="transmembrane region" description="Helical" evidence="5">
    <location>
        <begin position="6"/>
        <end position="26"/>
    </location>
</feature>
<feature type="transmembrane region" description="Helical" evidence="5">
    <location>
        <begin position="38"/>
        <end position="56"/>
    </location>
</feature>
<organism evidence="6 7">
    <name type="scientific">Streptosporangium fragile</name>
    <dbReference type="NCBI Taxonomy" id="46186"/>
    <lineage>
        <taxon>Bacteria</taxon>
        <taxon>Bacillati</taxon>
        <taxon>Actinomycetota</taxon>
        <taxon>Actinomycetes</taxon>
        <taxon>Streptosporangiales</taxon>
        <taxon>Streptosporangiaceae</taxon>
        <taxon>Streptosporangium</taxon>
    </lineage>
</organism>
<keyword evidence="5" id="KW-1133">Transmembrane helix</keyword>
<evidence type="ECO:0000256" key="2">
    <source>
        <dbReference type="ARBA" id="ARBA00022963"/>
    </source>
</evidence>
<dbReference type="Pfam" id="PF03403">
    <property type="entry name" value="PAF-AH_p_II"/>
    <property type="match status" value="1"/>
</dbReference>
<comment type="caution">
    <text evidence="6">The sequence shown here is derived from an EMBL/GenBank/DDBJ whole genome shotgun (WGS) entry which is preliminary data.</text>
</comment>
<dbReference type="Gene3D" id="3.40.50.1820">
    <property type="entry name" value="alpha/beta hydrolase"/>
    <property type="match status" value="1"/>
</dbReference>
<accession>A0ABN3W379</accession>
<evidence type="ECO:0000256" key="1">
    <source>
        <dbReference type="ARBA" id="ARBA00022801"/>
    </source>
</evidence>
<gene>
    <name evidence="6" type="ORF">GCM10010517_52310</name>
</gene>
<evidence type="ECO:0000313" key="6">
    <source>
        <dbReference type="EMBL" id="GAA2888338.1"/>
    </source>
</evidence>
<keyword evidence="5" id="KW-0812">Transmembrane</keyword>
<keyword evidence="5" id="KW-0472">Membrane</keyword>
<keyword evidence="7" id="KW-1185">Reference proteome</keyword>
<feature type="transmembrane region" description="Helical" evidence="5">
    <location>
        <begin position="62"/>
        <end position="81"/>
    </location>
</feature>
<dbReference type="Proteomes" id="UP001500831">
    <property type="component" value="Unassembled WGS sequence"/>
</dbReference>
<feature type="transmembrane region" description="Helical" evidence="5">
    <location>
        <begin position="93"/>
        <end position="118"/>
    </location>
</feature>
<evidence type="ECO:0000256" key="5">
    <source>
        <dbReference type="SAM" id="Phobius"/>
    </source>
</evidence>
<dbReference type="PANTHER" id="PTHR10272:SF0">
    <property type="entry name" value="PLATELET-ACTIVATING FACTOR ACETYLHYDROLASE"/>
    <property type="match status" value="1"/>
</dbReference>
<reference evidence="6 7" key="1">
    <citation type="journal article" date="2019" name="Int. J. Syst. Evol. Microbiol.">
        <title>The Global Catalogue of Microorganisms (GCM) 10K type strain sequencing project: providing services to taxonomists for standard genome sequencing and annotation.</title>
        <authorList>
            <consortium name="The Broad Institute Genomics Platform"/>
            <consortium name="The Broad Institute Genome Sequencing Center for Infectious Disease"/>
            <person name="Wu L."/>
            <person name="Ma J."/>
        </authorList>
    </citation>
    <scope>NUCLEOTIDE SEQUENCE [LARGE SCALE GENOMIC DNA]</scope>
    <source>
        <strain evidence="6 7">JCM 6242</strain>
    </source>
</reference>
<protein>
    <submittedName>
        <fullName evidence="6">Carboxylic ester hydrolase</fullName>
    </submittedName>
</protein>
<evidence type="ECO:0000313" key="7">
    <source>
        <dbReference type="Proteomes" id="UP001500831"/>
    </source>
</evidence>